<feature type="transmembrane region" description="Helical" evidence="8">
    <location>
        <begin position="325"/>
        <end position="350"/>
    </location>
</feature>
<evidence type="ECO:0000256" key="2">
    <source>
        <dbReference type="ARBA" id="ARBA00010593"/>
    </source>
</evidence>
<dbReference type="GO" id="GO:0055064">
    <property type="term" value="P:chloride ion homeostasis"/>
    <property type="evidence" value="ECO:0007669"/>
    <property type="project" value="TreeGrafter"/>
</dbReference>
<feature type="transmembrane region" description="Helical" evidence="8">
    <location>
        <begin position="26"/>
        <end position="47"/>
    </location>
</feature>
<evidence type="ECO:0000256" key="5">
    <source>
        <dbReference type="ARBA" id="ARBA00022692"/>
    </source>
</evidence>
<dbReference type="AlphaFoldDB" id="A0AAV2TW86"/>
<protein>
    <recommendedName>
        <fullName evidence="3">Solute carrier family 12 member 9</fullName>
    </recommendedName>
</protein>
<keyword evidence="6 8" id="KW-1133">Transmembrane helix</keyword>
<dbReference type="GO" id="GO:0055075">
    <property type="term" value="P:potassium ion homeostasis"/>
    <property type="evidence" value="ECO:0007669"/>
    <property type="project" value="TreeGrafter"/>
</dbReference>
<dbReference type="GO" id="GO:0006884">
    <property type="term" value="P:cell volume homeostasis"/>
    <property type="evidence" value="ECO:0007669"/>
    <property type="project" value="TreeGrafter"/>
</dbReference>
<evidence type="ECO:0000256" key="3">
    <source>
        <dbReference type="ARBA" id="ARBA00019359"/>
    </source>
</evidence>
<dbReference type="Pfam" id="PF03522">
    <property type="entry name" value="SLC12"/>
    <property type="match status" value="1"/>
</dbReference>
<dbReference type="PANTHER" id="PTHR11827:SF72">
    <property type="entry name" value="GH08340P"/>
    <property type="match status" value="1"/>
</dbReference>
<dbReference type="PANTHER" id="PTHR11827">
    <property type="entry name" value="SOLUTE CARRIER FAMILY 12, CATION COTRANSPORTERS"/>
    <property type="match status" value="1"/>
</dbReference>
<dbReference type="EMBL" id="CAXLJL010000789">
    <property type="protein sequence ID" value="CAL5140779.1"/>
    <property type="molecule type" value="Genomic_DNA"/>
</dbReference>
<evidence type="ECO:0000256" key="6">
    <source>
        <dbReference type="ARBA" id="ARBA00022989"/>
    </source>
</evidence>
<feature type="transmembrane region" description="Helical" evidence="8">
    <location>
        <begin position="67"/>
        <end position="88"/>
    </location>
</feature>
<feature type="transmembrane region" description="Helical" evidence="8">
    <location>
        <begin position="288"/>
        <end position="313"/>
    </location>
</feature>
<reference evidence="11" key="1">
    <citation type="submission" date="2024-06" db="EMBL/GenBank/DDBJ databases">
        <authorList>
            <person name="Liu X."/>
            <person name="Lenzi L."/>
            <person name="Haldenby T S."/>
            <person name="Uol C."/>
        </authorList>
    </citation>
    <scope>NUCLEOTIDE SEQUENCE</scope>
</reference>
<keyword evidence="7 8" id="KW-0472">Membrane</keyword>
<keyword evidence="5 8" id="KW-0812">Transmembrane</keyword>
<feature type="domain" description="Amino acid permease/ SLC12A" evidence="9">
    <location>
        <begin position="39"/>
        <end position="526"/>
    </location>
</feature>
<gene>
    <name evidence="11" type="ORF">CDAUBV1_LOCUS16073</name>
</gene>
<evidence type="ECO:0000256" key="4">
    <source>
        <dbReference type="ARBA" id="ARBA00022448"/>
    </source>
</evidence>
<dbReference type="GO" id="GO:0016020">
    <property type="term" value="C:membrane"/>
    <property type="evidence" value="ECO:0007669"/>
    <property type="project" value="UniProtKB-SubCell"/>
</dbReference>
<dbReference type="InterPro" id="IPR004841">
    <property type="entry name" value="AA-permease/SLC12A_dom"/>
</dbReference>
<evidence type="ECO:0000259" key="9">
    <source>
        <dbReference type="Pfam" id="PF00324"/>
    </source>
</evidence>
<evidence type="ECO:0000256" key="8">
    <source>
        <dbReference type="SAM" id="Phobius"/>
    </source>
</evidence>
<feature type="domain" description="SLC12A transporter C-terminal" evidence="10">
    <location>
        <begin position="537"/>
        <end position="626"/>
    </location>
</feature>
<keyword evidence="4" id="KW-0813">Transport</keyword>
<evidence type="ECO:0000259" key="10">
    <source>
        <dbReference type="Pfam" id="PF03522"/>
    </source>
</evidence>
<evidence type="ECO:0000256" key="7">
    <source>
        <dbReference type="ARBA" id="ARBA00023136"/>
    </source>
</evidence>
<feature type="transmembrane region" description="Helical" evidence="8">
    <location>
        <begin position="180"/>
        <end position="200"/>
    </location>
</feature>
<dbReference type="GO" id="GO:0015379">
    <property type="term" value="F:potassium:chloride symporter activity"/>
    <property type="evidence" value="ECO:0007669"/>
    <property type="project" value="TreeGrafter"/>
</dbReference>
<dbReference type="InterPro" id="IPR018491">
    <property type="entry name" value="SLC12_C"/>
</dbReference>
<evidence type="ECO:0000313" key="11">
    <source>
        <dbReference type="EMBL" id="CAL5140779.1"/>
    </source>
</evidence>
<dbReference type="InterPro" id="IPR004842">
    <property type="entry name" value="SLC12A_fam"/>
</dbReference>
<dbReference type="Gene3D" id="1.20.1740.10">
    <property type="entry name" value="Amino acid/polyamine transporter I"/>
    <property type="match status" value="1"/>
</dbReference>
<comment type="similarity">
    <text evidence="2">Belongs to the SLC12A transporter family.</text>
</comment>
<comment type="caution">
    <text evidence="11">The sequence shown here is derived from an EMBL/GenBank/DDBJ whole genome shotgun (WGS) entry which is preliminary data.</text>
</comment>
<feature type="transmembrane region" description="Helical" evidence="8">
    <location>
        <begin position="109"/>
        <end position="133"/>
    </location>
</feature>
<feature type="transmembrane region" description="Helical" evidence="8">
    <location>
        <begin position="384"/>
        <end position="402"/>
    </location>
</feature>
<dbReference type="Pfam" id="PF00324">
    <property type="entry name" value="AA_permease"/>
    <property type="match status" value="1"/>
</dbReference>
<comment type="subcellular location">
    <subcellularLocation>
        <location evidence="1">Membrane</location>
        <topology evidence="1">Multi-pass membrane protein</topology>
    </subcellularLocation>
</comment>
<feature type="transmembrane region" description="Helical" evidence="8">
    <location>
        <begin position="153"/>
        <end position="173"/>
    </location>
</feature>
<sequence length="992" mass="109793">MMTEAVLGNAESYNVPQKGGYSRRTLGTFGGVFVSVALSQFSSVMFLRLGFMVGQSGIWVGCLQMSLSYAILILTVLSVCAVSTNGAIEGGGVYFMLSRTLGPEFGGAVGTVFYFAQVCATALYISGFVEALVANFGPKGLLADGALPGDGRWWIYLYATVVMAVCLIILLVGSKVFSKVLIFILAVVVVVIACAFGSFFQHGFDVPVPRTNLLVYNGSELQSFVRFERFTGLNIQSLKENSLPSWSEDYTTGLTMTFLTVFAVFFSSVTGIMNGANMSGELRNPARSIPLGTLGACTFTFVVYLTFAIFSGASCSRKLLQNNYLYLQGICFYSPIVVTGVFATTLSAALGSAISASRILEALARDELFGVLLRPVLWTTKSGNPVPAVLVSCFLSQVILLIGRLNAIAPLVSILFMLSYASVNLACFALDAASAANFRPTFRYFHWGTALLGMIGCLTMCLFIEPIYTLVAVMILTTLVFVLYQRHLEYSWGSIGQALIFHQVRKYLLLLDPRKEHVKFWRLQLILLVSDPRISASLVQFMNSVKKGGLYVIGHAIYGDPSKSSDEPDICVQQRWYWTRYAQLLKAKAFVEITMDTNIRRALSHLVRIAGLGAMRPNTVCLGFHETEPPTDILRYIAMEQRNRAFLSSRRAFDSTADSTELLPVENENHCAVATTETINSLEELPPPFTAPLEDETNPSSIFQSADSPRLKPEEYVNLLCEILNMEMSLVLARHFDRVLFEQSLSGWAKLRQRFRSFPLGHSCKLRGNRIAKADSNLDLSSDLSNGVYVMPAFEPLRLSNVRTPCFDIWPVDLLSVVDHDFSGDECQTRTTFGCRIDRTGLFLLQLACLVARSPHWRNRHFPPRLRVFYPLPSPSETADDPKISSLATATHHWLIRLLKDLRITADIQLVTFNSAVMNHTLDAEASIGALNRFLLDNCHPETTAVFLYLPKPPRADREVARTYLNRLNLLTKGLPPTLMAYGVHDVTSTAL</sequence>
<name>A0AAV2TW86_CALDB</name>
<dbReference type="FunFam" id="1.20.1740.10:FF:000013">
    <property type="entry name" value="Solute carrier family 12 member"/>
    <property type="match status" value="1"/>
</dbReference>
<feature type="transmembrane region" description="Helical" evidence="8">
    <location>
        <begin position="254"/>
        <end position="276"/>
    </location>
</feature>
<evidence type="ECO:0000256" key="1">
    <source>
        <dbReference type="ARBA" id="ARBA00004141"/>
    </source>
</evidence>
<accession>A0AAV2TW86</accession>
<evidence type="ECO:0000313" key="12">
    <source>
        <dbReference type="Proteomes" id="UP001497525"/>
    </source>
</evidence>
<feature type="transmembrane region" description="Helical" evidence="8">
    <location>
        <begin position="408"/>
        <end position="430"/>
    </location>
</feature>
<organism evidence="11 12">
    <name type="scientific">Calicophoron daubneyi</name>
    <name type="common">Rumen fluke</name>
    <name type="synonym">Paramphistomum daubneyi</name>
    <dbReference type="NCBI Taxonomy" id="300641"/>
    <lineage>
        <taxon>Eukaryota</taxon>
        <taxon>Metazoa</taxon>
        <taxon>Spiralia</taxon>
        <taxon>Lophotrochozoa</taxon>
        <taxon>Platyhelminthes</taxon>
        <taxon>Trematoda</taxon>
        <taxon>Digenea</taxon>
        <taxon>Plagiorchiida</taxon>
        <taxon>Pronocephalata</taxon>
        <taxon>Paramphistomoidea</taxon>
        <taxon>Paramphistomidae</taxon>
        <taxon>Calicophoron</taxon>
    </lineage>
</organism>
<dbReference type="Proteomes" id="UP001497525">
    <property type="component" value="Unassembled WGS sequence"/>
</dbReference>
<proteinExistence type="inferred from homology"/>